<feature type="transmembrane region" description="Helical" evidence="1">
    <location>
        <begin position="163"/>
        <end position="183"/>
    </location>
</feature>
<sequence>MLSLYQLIAPLFIPIVVLGLCSSLLLLVWPRSHYPYLIAALIPAWFFLYWVASRPKSSSDGWAWFGEAILLLAFLAAIVAVAVRLIIAAIPFIPSLSGDGPLDWTSTKFSALTVALAGAIFEFGPPLARAWSASAVLLLLIILSAAGWALVHRRWKRDQSIAYSLAATATLSVAVVSIAVWPFTVVAAAQRYAGDREFCLLVGDGEYSARPAANLMELSPLIMRATESSGWARNRHGHIVLADAPSAPWSYMRGAFVPDPPGAMGFGIGQTDRRCRPQKDYIANLPLL</sequence>
<feature type="transmembrane region" description="Helical" evidence="1">
    <location>
        <begin position="7"/>
        <end position="28"/>
    </location>
</feature>
<reference evidence="2 3" key="1">
    <citation type="submission" date="2021-08" db="EMBL/GenBank/DDBJ databases">
        <title>Comparative Genomics Analysis of the Genus Qipengyuania Reveals Extensive Genetic Diversity and Metabolic Versatility, Including the Description of Fifteen Novel Species.</title>
        <authorList>
            <person name="Liu Y."/>
        </authorList>
    </citation>
    <scope>NUCLEOTIDE SEQUENCE [LARGE SCALE GENOMIC DNA]</scope>
    <source>
        <strain evidence="2 3">1NDH13</strain>
    </source>
</reference>
<evidence type="ECO:0000313" key="3">
    <source>
        <dbReference type="Proteomes" id="UP000824281"/>
    </source>
</evidence>
<evidence type="ECO:0000313" key="2">
    <source>
        <dbReference type="EMBL" id="QZD88791.1"/>
    </source>
</evidence>
<proteinExistence type="predicted"/>
<keyword evidence="1" id="KW-1133">Transmembrane helix</keyword>
<dbReference type="Proteomes" id="UP000824281">
    <property type="component" value="Chromosome"/>
</dbReference>
<dbReference type="EMBL" id="CP081295">
    <property type="protein sequence ID" value="QZD88791.1"/>
    <property type="molecule type" value="Genomic_DNA"/>
</dbReference>
<evidence type="ECO:0000256" key="1">
    <source>
        <dbReference type="SAM" id="Phobius"/>
    </source>
</evidence>
<keyword evidence="3" id="KW-1185">Reference proteome</keyword>
<gene>
    <name evidence="2" type="ORF">K3148_07920</name>
</gene>
<feature type="transmembrane region" description="Helical" evidence="1">
    <location>
        <begin position="130"/>
        <end position="151"/>
    </location>
</feature>
<organism evidence="2 3">
    <name type="scientific">Qipengyuania aurantiaca</name>
    <dbReference type="NCBI Taxonomy" id="2867233"/>
    <lineage>
        <taxon>Bacteria</taxon>
        <taxon>Pseudomonadati</taxon>
        <taxon>Pseudomonadota</taxon>
        <taxon>Alphaproteobacteria</taxon>
        <taxon>Sphingomonadales</taxon>
        <taxon>Erythrobacteraceae</taxon>
        <taxon>Qipengyuania</taxon>
    </lineage>
</organism>
<accession>A0ABX8ZII1</accession>
<name>A0ABX8ZII1_9SPHN</name>
<dbReference type="RefSeq" id="WP_221424302.1">
    <property type="nucleotide sequence ID" value="NZ_CP081295.1"/>
</dbReference>
<protein>
    <submittedName>
        <fullName evidence="2">Uncharacterized protein</fullName>
    </submittedName>
</protein>
<feature type="transmembrane region" description="Helical" evidence="1">
    <location>
        <begin position="64"/>
        <end position="93"/>
    </location>
</feature>
<feature type="transmembrane region" description="Helical" evidence="1">
    <location>
        <begin position="34"/>
        <end position="52"/>
    </location>
</feature>
<keyword evidence="1" id="KW-0812">Transmembrane</keyword>
<keyword evidence="1" id="KW-0472">Membrane</keyword>